<evidence type="ECO:0000313" key="3">
    <source>
        <dbReference type="Proteomes" id="UP000244905"/>
    </source>
</evidence>
<organism evidence="2 3">
    <name type="scientific">Duncaniella muris</name>
    <dbReference type="NCBI Taxonomy" id="2094150"/>
    <lineage>
        <taxon>Bacteria</taxon>
        <taxon>Pseudomonadati</taxon>
        <taxon>Bacteroidota</taxon>
        <taxon>Bacteroidia</taxon>
        <taxon>Bacteroidales</taxon>
        <taxon>Muribaculaceae</taxon>
        <taxon>Duncaniella</taxon>
    </lineage>
</organism>
<feature type="region of interest" description="Disordered" evidence="1">
    <location>
        <begin position="197"/>
        <end position="247"/>
    </location>
</feature>
<dbReference type="EMBL" id="PUEC01000001">
    <property type="protein sequence ID" value="PWB04350.1"/>
    <property type="molecule type" value="Genomic_DNA"/>
</dbReference>
<dbReference type="Proteomes" id="UP000244905">
    <property type="component" value="Unassembled WGS sequence"/>
</dbReference>
<protein>
    <submittedName>
        <fullName evidence="2">Uncharacterized protein</fullName>
    </submittedName>
</protein>
<feature type="compositionally biased region" description="Polar residues" evidence="1">
    <location>
        <begin position="227"/>
        <end position="239"/>
    </location>
</feature>
<dbReference type="RefSeq" id="WP_107030906.1">
    <property type="nucleotide sequence ID" value="NZ_PUEC01000001.1"/>
</dbReference>
<sequence>MADNNEVKSRRDQHLDRLRSKYPDKKFEDDEEIYGQISDDYDTYEAELEGLRGREKSLSDMFAADPRSAQFLTDMHNGNDPVLGLVRNFGVEIKDVLDDPEMQDRIAEANKEYVERIANSKKLDEEYEKNMDNTLDTLRQFQAERGMSDEQIDQVVDFLLGVVRDGVMGKFSTETLNMACKALNYDADVAAAGEEGEVAGRNAKITEKLRKSNKGDGTAPLGGKNGQGHSSSPQKNQSIFDLAAEAQ</sequence>
<feature type="region of interest" description="Disordered" evidence="1">
    <location>
        <begin position="1"/>
        <end position="22"/>
    </location>
</feature>
<dbReference type="GeneID" id="82524737"/>
<comment type="caution">
    <text evidence="2">The sequence shown here is derived from an EMBL/GenBank/DDBJ whole genome shotgun (WGS) entry which is preliminary data.</text>
</comment>
<evidence type="ECO:0000313" key="2">
    <source>
        <dbReference type="EMBL" id="PWB04350.1"/>
    </source>
</evidence>
<accession>A0A2V1IPK1</accession>
<feature type="compositionally biased region" description="Basic and acidic residues" evidence="1">
    <location>
        <begin position="204"/>
        <end position="214"/>
    </location>
</feature>
<evidence type="ECO:0000256" key="1">
    <source>
        <dbReference type="SAM" id="MobiDB-lite"/>
    </source>
</evidence>
<keyword evidence="3" id="KW-1185">Reference proteome</keyword>
<dbReference type="AlphaFoldDB" id="A0A2V1IPK1"/>
<gene>
    <name evidence="2" type="ORF">C5O23_00040</name>
</gene>
<proteinExistence type="predicted"/>
<name>A0A2V1IPK1_9BACT</name>
<reference evidence="3" key="1">
    <citation type="submission" date="2018-02" db="EMBL/GenBank/DDBJ databases">
        <authorList>
            <person name="Clavel T."/>
            <person name="Strowig T."/>
        </authorList>
    </citation>
    <scope>NUCLEOTIDE SEQUENCE [LARGE SCALE GENOMIC DNA]</scope>
    <source>
        <strain evidence="3">DSM 103720</strain>
    </source>
</reference>